<reference evidence="3 4" key="1">
    <citation type="journal article" date="2022" name="IScience">
        <title>An ultrasensitive nanofiber-based assay for enzymatic hydrolysis and deep-sea microbial degradation of cellulose.</title>
        <authorList>
            <person name="Tsudome M."/>
            <person name="Tachioka M."/>
            <person name="Miyazaki M."/>
            <person name="Uchimura K."/>
            <person name="Tsuda M."/>
            <person name="Takaki Y."/>
            <person name="Deguchi S."/>
        </authorList>
    </citation>
    <scope>NUCLEOTIDE SEQUENCE [LARGE SCALE GENOMIC DNA]</scope>
    <source>
        <strain evidence="3 4">GE09</strain>
    </source>
</reference>
<evidence type="ECO:0000313" key="3">
    <source>
        <dbReference type="EMBL" id="BCD97851.1"/>
    </source>
</evidence>
<dbReference type="RefSeq" id="WP_236981803.1">
    <property type="nucleotide sequence ID" value="NZ_AP023086.1"/>
</dbReference>
<evidence type="ECO:0000256" key="1">
    <source>
        <dbReference type="SAM" id="SignalP"/>
    </source>
</evidence>
<dbReference type="InterPro" id="IPR025411">
    <property type="entry name" value="DUF4136"/>
</dbReference>
<keyword evidence="1" id="KW-0732">Signal</keyword>
<gene>
    <name evidence="3" type="ORF">MARGE09_P2052</name>
</gene>
<feature type="chain" id="PRO_5043010073" description="DUF4136 domain-containing protein" evidence="1">
    <location>
        <begin position="22"/>
        <end position="193"/>
    </location>
</feature>
<dbReference type="EMBL" id="AP023086">
    <property type="protein sequence ID" value="BCD97851.1"/>
    <property type="molecule type" value="Genomic_DNA"/>
</dbReference>
<name>A0AAN1WHR8_9GAMM</name>
<dbReference type="PROSITE" id="PS51257">
    <property type="entry name" value="PROKAR_LIPOPROTEIN"/>
    <property type="match status" value="1"/>
</dbReference>
<dbReference type="KEGG" id="marq:MARGE09_P2052"/>
<evidence type="ECO:0000259" key="2">
    <source>
        <dbReference type="Pfam" id="PF13590"/>
    </source>
</evidence>
<accession>A0AAN1WHR8</accession>
<evidence type="ECO:0000313" key="4">
    <source>
        <dbReference type="Proteomes" id="UP001320119"/>
    </source>
</evidence>
<dbReference type="Pfam" id="PF13590">
    <property type="entry name" value="DUF4136"/>
    <property type="match status" value="1"/>
</dbReference>
<dbReference type="AlphaFoldDB" id="A0AAN1WHR8"/>
<protein>
    <recommendedName>
        <fullName evidence="2">DUF4136 domain-containing protein</fullName>
    </recommendedName>
</protein>
<keyword evidence="4" id="KW-1185">Reference proteome</keyword>
<dbReference type="Gene3D" id="3.30.160.670">
    <property type="match status" value="1"/>
</dbReference>
<feature type="domain" description="DUF4136" evidence="2">
    <location>
        <begin position="28"/>
        <end position="189"/>
    </location>
</feature>
<sequence length="193" mass="21277">MKLVFITPIIALLLCAITACSTNPLNVKTDVVTDEFKDFATYSWHIQSKQGLNPAEKKVDSLVKAIVNKQLAAKGYALVAAAKADFLVNYELTAQDLVDVTAMNVYSGMGDGFVWRHGEGVSNEVYVQSKEYNIDTFKKGTLIFDFVNATSDKLVWRGVATKRIDHQLNNAEIETGLNNAFNALLKDIPSAKK</sequence>
<dbReference type="Proteomes" id="UP001320119">
    <property type="component" value="Chromosome"/>
</dbReference>
<proteinExistence type="predicted"/>
<organism evidence="3 4">
    <name type="scientific">Marinagarivorans cellulosilyticus</name>
    <dbReference type="NCBI Taxonomy" id="2721545"/>
    <lineage>
        <taxon>Bacteria</taxon>
        <taxon>Pseudomonadati</taxon>
        <taxon>Pseudomonadota</taxon>
        <taxon>Gammaproteobacteria</taxon>
        <taxon>Cellvibrionales</taxon>
        <taxon>Cellvibrionaceae</taxon>
        <taxon>Marinagarivorans</taxon>
    </lineage>
</organism>
<feature type="signal peptide" evidence="1">
    <location>
        <begin position="1"/>
        <end position="21"/>
    </location>
</feature>